<keyword evidence="1" id="KW-0732">Signal</keyword>
<dbReference type="SUPFAM" id="SSF56112">
    <property type="entry name" value="Protein kinase-like (PK-like)"/>
    <property type="match status" value="1"/>
</dbReference>
<gene>
    <name evidence="3" type="ORF">LIER_36230</name>
</gene>
<evidence type="ECO:0000313" key="4">
    <source>
        <dbReference type="Proteomes" id="UP001454036"/>
    </source>
</evidence>
<feature type="domain" description="Protein kinase" evidence="2">
    <location>
        <begin position="1"/>
        <end position="100"/>
    </location>
</feature>
<evidence type="ECO:0000256" key="1">
    <source>
        <dbReference type="ARBA" id="ARBA00022729"/>
    </source>
</evidence>
<dbReference type="AlphaFoldDB" id="A0AAV3P407"/>
<dbReference type="PANTHER" id="PTHR47976">
    <property type="entry name" value="G-TYPE LECTIN S-RECEPTOR-LIKE SERINE/THREONINE-PROTEIN KINASE SD2-5"/>
    <property type="match status" value="1"/>
</dbReference>
<dbReference type="PROSITE" id="PS50011">
    <property type="entry name" value="PROTEIN_KINASE_DOM"/>
    <property type="match status" value="1"/>
</dbReference>
<comment type="caution">
    <text evidence="3">The sequence shown here is derived from an EMBL/GenBank/DDBJ whole genome shotgun (WGS) entry which is preliminary data.</text>
</comment>
<organism evidence="3 4">
    <name type="scientific">Lithospermum erythrorhizon</name>
    <name type="common">Purple gromwell</name>
    <name type="synonym">Lithospermum officinale var. erythrorhizon</name>
    <dbReference type="NCBI Taxonomy" id="34254"/>
    <lineage>
        <taxon>Eukaryota</taxon>
        <taxon>Viridiplantae</taxon>
        <taxon>Streptophyta</taxon>
        <taxon>Embryophyta</taxon>
        <taxon>Tracheophyta</taxon>
        <taxon>Spermatophyta</taxon>
        <taxon>Magnoliopsida</taxon>
        <taxon>eudicotyledons</taxon>
        <taxon>Gunneridae</taxon>
        <taxon>Pentapetalae</taxon>
        <taxon>asterids</taxon>
        <taxon>lamiids</taxon>
        <taxon>Boraginales</taxon>
        <taxon>Boraginaceae</taxon>
        <taxon>Boraginoideae</taxon>
        <taxon>Lithospermeae</taxon>
        <taxon>Lithospermum</taxon>
    </lineage>
</organism>
<dbReference type="InterPro" id="IPR011009">
    <property type="entry name" value="Kinase-like_dom_sf"/>
</dbReference>
<dbReference type="EMBL" id="BAABME010016436">
    <property type="protein sequence ID" value="GAA0145963.1"/>
    <property type="molecule type" value="Genomic_DNA"/>
</dbReference>
<dbReference type="Proteomes" id="UP001454036">
    <property type="component" value="Unassembled WGS sequence"/>
</dbReference>
<evidence type="ECO:0000313" key="3">
    <source>
        <dbReference type="EMBL" id="GAA0145963.1"/>
    </source>
</evidence>
<dbReference type="PANTHER" id="PTHR47976:SF7">
    <property type="entry name" value="RECEPTOR-LIKE SERINE_THREONINE-PROTEIN KINASE"/>
    <property type="match status" value="1"/>
</dbReference>
<sequence length="100" mass="11551">MDPLERIKIASDVARDQTRTDVGVRGTKGYMAPEWHRKMPVNVKVDVYSFGIVLLEIICCRRNVDRSLPEDEAIQDDEVDIKSLERFVKVGIWCIQDDDE</sequence>
<proteinExistence type="predicted"/>
<protein>
    <recommendedName>
        <fullName evidence="2">Protein kinase domain-containing protein</fullName>
    </recommendedName>
</protein>
<dbReference type="Gene3D" id="1.10.510.10">
    <property type="entry name" value="Transferase(Phosphotransferase) domain 1"/>
    <property type="match status" value="1"/>
</dbReference>
<accession>A0AAV3P407</accession>
<dbReference type="InterPro" id="IPR000719">
    <property type="entry name" value="Prot_kinase_dom"/>
</dbReference>
<name>A0AAV3P407_LITER</name>
<dbReference type="InterPro" id="IPR051343">
    <property type="entry name" value="G-type_lectin_kinases/EP1-like"/>
</dbReference>
<evidence type="ECO:0000259" key="2">
    <source>
        <dbReference type="PROSITE" id="PS50011"/>
    </source>
</evidence>
<reference evidence="3 4" key="1">
    <citation type="submission" date="2024-01" db="EMBL/GenBank/DDBJ databases">
        <title>The complete chloroplast genome sequence of Lithospermum erythrorhizon: insights into the phylogenetic relationship among Boraginaceae species and the maternal lineages of purple gromwells.</title>
        <authorList>
            <person name="Okada T."/>
            <person name="Watanabe K."/>
        </authorList>
    </citation>
    <scope>NUCLEOTIDE SEQUENCE [LARGE SCALE GENOMIC DNA]</scope>
</reference>
<dbReference type="Pfam" id="PF00069">
    <property type="entry name" value="Pkinase"/>
    <property type="match status" value="1"/>
</dbReference>
<dbReference type="GO" id="GO:0004672">
    <property type="term" value="F:protein kinase activity"/>
    <property type="evidence" value="ECO:0007669"/>
    <property type="project" value="InterPro"/>
</dbReference>
<keyword evidence="4" id="KW-1185">Reference proteome</keyword>
<dbReference type="GO" id="GO:0005524">
    <property type="term" value="F:ATP binding"/>
    <property type="evidence" value="ECO:0007669"/>
    <property type="project" value="InterPro"/>
</dbReference>